<feature type="domain" description="AB hydrolase-1" evidence="1">
    <location>
        <begin position="39"/>
        <end position="269"/>
    </location>
</feature>
<keyword evidence="3" id="KW-1185">Reference proteome</keyword>
<dbReference type="InterPro" id="IPR000073">
    <property type="entry name" value="AB_hydrolase_1"/>
</dbReference>
<dbReference type="PANTHER" id="PTHR43798:SF5">
    <property type="entry name" value="MONOACYLGLYCEROL LIPASE ABHD6"/>
    <property type="match status" value="1"/>
</dbReference>
<name>A0A7W6DA93_9HYPH</name>
<dbReference type="AlphaFoldDB" id="A0A7W6DA93"/>
<dbReference type="PRINTS" id="PR00111">
    <property type="entry name" value="ABHYDROLASE"/>
</dbReference>
<dbReference type="SUPFAM" id="SSF53474">
    <property type="entry name" value="alpha/beta-Hydrolases"/>
    <property type="match status" value="1"/>
</dbReference>
<dbReference type="GO" id="GO:0016020">
    <property type="term" value="C:membrane"/>
    <property type="evidence" value="ECO:0007669"/>
    <property type="project" value="TreeGrafter"/>
</dbReference>
<dbReference type="PANTHER" id="PTHR43798">
    <property type="entry name" value="MONOACYLGLYCEROL LIPASE"/>
    <property type="match status" value="1"/>
</dbReference>
<dbReference type="EMBL" id="JACIEE010000012">
    <property type="protein sequence ID" value="MBB3979553.1"/>
    <property type="molecule type" value="Genomic_DNA"/>
</dbReference>
<dbReference type="GO" id="GO:0047372">
    <property type="term" value="F:monoacylglycerol lipase activity"/>
    <property type="evidence" value="ECO:0007669"/>
    <property type="project" value="TreeGrafter"/>
</dbReference>
<gene>
    <name evidence="2" type="ORF">GGQ64_004797</name>
</gene>
<accession>A0A7W6DA93</accession>
<proteinExistence type="predicted"/>
<reference evidence="2 3" key="1">
    <citation type="submission" date="2020-08" db="EMBL/GenBank/DDBJ databases">
        <title>Genomic Encyclopedia of Type Strains, Phase IV (KMG-IV): sequencing the most valuable type-strain genomes for metagenomic binning, comparative biology and taxonomic classification.</title>
        <authorList>
            <person name="Goeker M."/>
        </authorList>
    </citation>
    <scope>NUCLEOTIDE SEQUENCE [LARGE SCALE GENOMIC DNA]</scope>
    <source>
        <strain evidence="2 3">DSM 100211</strain>
    </source>
</reference>
<comment type="caution">
    <text evidence="2">The sequence shown here is derived from an EMBL/GenBank/DDBJ whole genome shotgun (WGS) entry which is preliminary data.</text>
</comment>
<evidence type="ECO:0000259" key="1">
    <source>
        <dbReference type="Pfam" id="PF00561"/>
    </source>
</evidence>
<protein>
    <submittedName>
        <fullName evidence="2">Pimeloyl-ACP methyl ester carboxylesterase</fullName>
    </submittedName>
</protein>
<dbReference type="Pfam" id="PF00561">
    <property type="entry name" value="Abhydrolase_1"/>
    <property type="match status" value="1"/>
</dbReference>
<dbReference type="RefSeq" id="WP_183807789.1">
    <property type="nucleotide sequence ID" value="NZ_JACIEE010000012.1"/>
</dbReference>
<evidence type="ECO:0000313" key="2">
    <source>
        <dbReference type="EMBL" id="MBB3979553.1"/>
    </source>
</evidence>
<dbReference type="Proteomes" id="UP000574761">
    <property type="component" value="Unassembled WGS sequence"/>
</dbReference>
<dbReference type="GO" id="GO:0046464">
    <property type="term" value="P:acylglycerol catabolic process"/>
    <property type="evidence" value="ECO:0007669"/>
    <property type="project" value="TreeGrafter"/>
</dbReference>
<organism evidence="2 3">
    <name type="scientific">Mycoplana azooxidifex</name>
    <dbReference type="NCBI Taxonomy" id="1636188"/>
    <lineage>
        <taxon>Bacteria</taxon>
        <taxon>Pseudomonadati</taxon>
        <taxon>Pseudomonadota</taxon>
        <taxon>Alphaproteobacteria</taxon>
        <taxon>Hyphomicrobiales</taxon>
        <taxon>Rhizobiaceae</taxon>
        <taxon>Mycoplana</taxon>
    </lineage>
</organism>
<dbReference type="Gene3D" id="3.40.50.1820">
    <property type="entry name" value="alpha/beta hydrolase"/>
    <property type="match status" value="1"/>
</dbReference>
<sequence>MTEAASTTSTKFADLEDRKIAYRRFGKGTPLVLNIRFRGTMDSWDPLFLDELAKSFEVVIFDYTGLGASTGHPIYDRASLVKDARDLIDFLGFEKVVIGGWSLGGVVAQKFTATHPELVSHTVLIGTAPPGKPEVSGERLFMETAMHPNNGLEDQTILFFEPKSESSREAAKRSLERIESRDADRSPQIPETVFMKLLSEAKDRSTIYPDPEGTEMAALAAGKNPVLVISGDHDIACPIGNWLPLTTKWKSLHLVTIPQAGHGPHHQEPIFCAETVTSFVKNIL</sequence>
<dbReference type="InterPro" id="IPR050266">
    <property type="entry name" value="AB_hydrolase_sf"/>
</dbReference>
<dbReference type="InterPro" id="IPR029058">
    <property type="entry name" value="AB_hydrolase_fold"/>
</dbReference>
<evidence type="ECO:0000313" key="3">
    <source>
        <dbReference type="Proteomes" id="UP000574761"/>
    </source>
</evidence>